<reference evidence="2 3" key="1">
    <citation type="submission" date="2022-07" db="EMBL/GenBank/DDBJ databases">
        <title>Mucilaginibacter sp. JC4.</title>
        <authorList>
            <person name="Le V."/>
            <person name="Ko S.-R."/>
            <person name="Ahn C.-Y."/>
            <person name="Oh H.-M."/>
        </authorList>
    </citation>
    <scope>NUCLEOTIDE SEQUENCE [LARGE SCALE GENOMIC DNA]</scope>
    <source>
        <strain evidence="2 3">JC4</strain>
    </source>
</reference>
<proteinExistence type="predicted"/>
<evidence type="ECO:0000313" key="2">
    <source>
        <dbReference type="EMBL" id="MCQ6958089.1"/>
    </source>
</evidence>
<comment type="caution">
    <text evidence="2">The sequence shown here is derived from an EMBL/GenBank/DDBJ whole genome shotgun (WGS) entry which is preliminary data.</text>
</comment>
<dbReference type="EMBL" id="JANHOH010000001">
    <property type="protein sequence ID" value="MCQ6958089.1"/>
    <property type="molecule type" value="Genomic_DNA"/>
</dbReference>
<evidence type="ECO:0000313" key="3">
    <source>
        <dbReference type="Proteomes" id="UP001204376"/>
    </source>
</evidence>
<keyword evidence="3" id="KW-1185">Reference proteome</keyword>
<dbReference type="RefSeq" id="WP_256538272.1">
    <property type="nucleotide sequence ID" value="NZ_JANHOH010000001.1"/>
</dbReference>
<feature type="signal peptide" evidence="1">
    <location>
        <begin position="1"/>
        <end position="20"/>
    </location>
</feature>
<gene>
    <name evidence="2" type="ORF">NPE20_08975</name>
</gene>
<evidence type="ECO:0008006" key="4">
    <source>
        <dbReference type="Google" id="ProtNLM"/>
    </source>
</evidence>
<keyword evidence="1" id="KW-0732">Signal</keyword>
<name>A0ABT1T0J2_9SPHI</name>
<sequence>MKKLLLLLAIVGGTTFTTFAQSEKSRFSIGFEGGIPVGDFKDIYDVAIGGSLKYEMPIATSTMFTLSGGYTSFKAKDIAGGGSDGFIPVKAGIKYYFSQGFYGEGQLGASFYTGGGDGNTFFAYSPGIGYTLEGGFDIGVRYEAWSHNGTIGQIGVRIAYGF</sequence>
<dbReference type="Proteomes" id="UP001204376">
    <property type="component" value="Unassembled WGS sequence"/>
</dbReference>
<organism evidence="2 3">
    <name type="scientific">Mucilaginibacter aquariorum</name>
    <dbReference type="NCBI Taxonomy" id="2967225"/>
    <lineage>
        <taxon>Bacteria</taxon>
        <taxon>Pseudomonadati</taxon>
        <taxon>Bacteroidota</taxon>
        <taxon>Sphingobacteriia</taxon>
        <taxon>Sphingobacteriales</taxon>
        <taxon>Sphingobacteriaceae</taxon>
        <taxon>Mucilaginibacter</taxon>
    </lineage>
</organism>
<evidence type="ECO:0000256" key="1">
    <source>
        <dbReference type="SAM" id="SignalP"/>
    </source>
</evidence>
<protein>
    <recommendedName>
        <fullName evidence="4">Outer membrane protein beta-barrel domain-containing protein</fullName>
    </recommendedName>
</protein>
<feature type="chain" id="PRO_5046546490" description="Outer membrane protein beta-barrel domain-containing protein" evidence="1">
    <location>
        <begin position="21"/>
        <end position="162"/>
    </location>
</feature>
<accession>A0ABT1T0J2</accession>